<reference evidence="8" key="1">
    <citation type="journal article" date="2020" name="mSystems">
        <title>Genome- and Community-Level Interaction Insights into Carbon Utilization and Element Cycling Functions of Hydrothermarchaeota in Hydrothermal Sediment.</title>
        <authorList>
            <person name="Zhou Z."/>
            <person name="Liu Y."/>
            <person name="Xu W."/>
            <person name="Pan J."/>
            <person name="Luo Z.H."/>
            <person name="Li M."/>
        </authorList>
    </citation>
    <scope>NUCLEOTIDE SEQUENCE [LARGE SCALE GENOMIC DNA]</scope>
    <source>
        <strain evidence="8">SpSt-349</strain>
    </source>
</reference>
<evidence type="ECO:0000256" key="3">
    <source>
        <dbReference type="ARBA" id="ARBA00022691"/>
    </source>
</evidence>
<dbReference type="InterPro" id="IPR013785">
    <property type="entry name" value="Aldolase_TIM"/>
</dbReference>
<sequence length="446" mass="49676">MSVNSQAVSPAEPPAVAPAFREHPAKLFVETTSRCNLGCVMCMKQTPGCGITDGDLQPSTFAALEPAFSRLEALILNGVGEPLLNPRLEQFISRARKLMPAHGWIGFQSNGLLMTTIRALSLVNAGVDRICLSMDGASPDTFRAIREGGKLNDLEWALSALTSARAGCGRPDLEIGVEFVLMRENLRELPAALRWAAARGVTFALVSHVLPYAESHTDQRAYDLCTDEALSLFHVWKDKAELAGVEIRRYFELLFRFDRTAEERRIVNFVEAIRTDAQNRGITLDLKRLLALDYGKLHEVAEVFEEAREVARATGLDLRLPHAMPRQRRQCGFVEEGSAFVSWDGGVHPCYYLWHSFCSYASGWAHPVRPRLFGSLAGQGILDIWNGPEFRAYRENVLRYDHPYCPGCAFAPCDYVQADNFEQDCYVNAEPCGSCLWSAGMFQCLS</sequence>
<comment type="caution">
    <text evidence="8">The sequence shown here is derived from an EMBL/GenBank/DDBJ whole genome shotgun (WGS) entry which is preliminary data.</text>
</comment>
<dbReference type="InterPro" id="IPR023885">
    <property type="entry name" value="4Fe4S-binding_SPASM_dom"/>
</dbReference>
<dbReference type="PANTHER" id="PTHR11228:SF7">
    <property type="entry name" value="PQQA PEPTIDE CYCLASE"/>
    <property type="match status" value="1"/>
</dbReference>
<evidence type="ECO:0000259" key="7">
    <source>
        <dbReference type="PROSITE" id="PS51918"/>
    </source>
</evidence>
<dbReference type="AlphaFoldDB" id="A0A831XLX9"/>
<dbReference type="SUPFAM" id="SSF102114">
    <property type="entry name" value="Radical SAM enzymes"/>
    <property type="match status" value="1"/>
</dbReference>
<evidence type="ECO:0000256" key="2">
    <source>
        <dbReference type="ARBA" id="ARBA00022485"/>
    </source>
</evidence>
<accession>A0A831XLX9</accession>
<dbReference type="Gene3D" id="3.20.20.70">
    <property type="entry name" value="Aldolase class I"/>
    <property type="match status" value="2"/>
</dbReference>
<dbReference type="CDD" id="cd01335">
    <property type="entry name" value="Radical_SAM"/>
    <property type="match status" value="1"/>
</dbReference>
<evidence type="ECO:0000256" key="1">
    <source>
        <dbReference type="ARBA" id="ARBA00001966"/>
    </source>
</evidence>
<dbReference type="InterPro" id="IPR034391">
    <property type="entry name" value="AdoMet-like_SPASM_containing"/>
</dbReference>
<dbReference type="GO" id="GO:0051536">
    <property type="term" value="F:iron-sulfur cluster binding"/>
    <property type="evidence" value="ECO:0007669"/>
    <property type="project" value="UniProtKB-KW"/>
</dbReference>
<dbReference type="SFLD" id="SFLDG01387">
    <property type="entry name" value="BtrN-like_SPASM_domain_contain"/>
    <property type="match status" value="1"/>
</dbReference>
<organism evidence="8">
    <name type="scientific">Geobacter metallireducens</name>
    <dbReference type="NCBI Taxonomy" id="28232"/>
    <lineage>
        <taxon>Bacteria</taxon>
        <taxon>Pseudomonadati</taxon>
        <taxon>Thermodesulfobacteriota</taxon>
        <taxon>Desulfuromonadia</taxon>
        <taxon>Geobacterales</taxon>
        <taxon>Geobacteraceae</taxon>
        <taxon>Geobacter</taxon>
    </lineage>
</organism>
<dbReference type="InterPro" id="IPR058240">
    <property type="entry name" value="rSAM_sf"/>
</dbReference>
<keyword evidence="2" id="KW-0004">4Fe-4S</keyword>
<keyword evidence="4" id="KW-0479">Metal-binding</keyword>
<dbReference type="SFLD" id="SFLDG01067">
    <property type="entry name" value="SPASM/twitch_domain_containing"/>
    <property type="match status" value="1"/>
</dbReference>
<keyword evidence="5" id="KW-0408">Iron</keyword>
<proteinExistence type="predicted"/>
<feature type="domain" description="Radical SAM core" evidence="7">
    <location>
        <begin position="21"/>
        <end position="252"/>
    </location>
</feature>
<name>A0A831XLX9_GEOME</name>
<dbReference type="EMBL" id="DSOV01000037">
    <property type="protein sequence ID" value="HEN42328.1"/>
    <property type="molecule type" value="Genomic_DNA"/>
</dbReference>
<comment type="cofactor">
    <cofactor evidence="1">
        <name>[4Fe-4S] cluster</name>
        <dbReference type="ChEBI" id="CHEBI:49883"/>
    </cofactor>
</comment>
<dbReference type="PANTHER" id="PTHR11228">
    <property type="entry name" value="RADICAL SAM DOMAIN PROTEIN"/>
    <property type="match status" value="1"/>
</dbReference>
<protein>
    <submittedName>
        <fullName evidence="8">Radical SAM/SPASM family putative metalloenzyme maturase</fullName>
    </submittedName>
</protein>
<dbReference type="CDD" id="cd21121">
    <property type="entry name" value="SPASM_Cmo-like"/>
    <property type="match status" value="1"/>
</dbReference>
<dbReference type="InterPro" id="IPR027586">
    <property type="entry name" value="rSAM_metal_mat"/>
</dbReference>
<dbReference type="InterPro" id="IPR007197">
    <property type="entry name" value="rSAM"/>
</dbReference>
<dbReference type="NCBIfam" id="TIGR04311">
    <property type="entry name" value="rSAM_Geo_metal"/>
    <property type="match status" value="1"/>
</dbReference>
<keyword evidence="3" id="KW-0949">S-adenosyl-L-methionine</keyword>
<dbReference type="Pfam" id="PF04055">
    <property type="entry name" value="Radical_SAM"/>
    <property type="match status" value="1"/>
</dbReference>
<keyword evidence="6" id="KW-0411">Iron-sulfur</keyword>
<evidence type="ECO:0000256" key="6">
    <source>
        <dbReference type="ARBA" id="ARBA00023014"/>
    </source>
</evidence>
<evidence type="ECO:0000256" key="5">
    <source>
        <dbReference type="ARBA" id="ARBA00023004"/>
    </source>
</evidence>
<evidence type="ECO:0000313" key="8">
    <source>
        <dbReference type="EMBL" id="HEN42328.1"/>
    </source>
</evidence>
<dbReference type="GO" id="GO:0003824">
    <property type="term" value="F:catalytic activity"/>
    <property type="evidence" value="ECO:0007669"/>
    <property type="project" value="InterPro"/>
</dbReference>
<dbReference type="SFLD" id="SFLDS00029">
    <property type="entry name" value="Radical_SAM"/>
    <property type="match status" value="1"/>
</dbReference>
<dbReference type="GO" id="GO:0046872">
    <property type="term" value="F:metal ion binding"/>
    <property type="evidence" value="ECO:0007669"/>
    <property type="project" value="UniProtKB-KW"/>
</dbReference>
<dbReference type="PROSITE" id="PS51918">
    <property type="entry name" value="RADICAL_SAM"/>
    <property type="match status" value="1"/>
</dbReference>
<dbReference type="InterPro" id="IPR050377">
    <property type="entry name" value="Radical_SAM_PqqE_MftC-like"/>
</dbReference>
<dbReference type="Pfam" id="PF13186">
    <property type="entry name" value="SPASM"/>
    <property type="match status" value="1"/>
</dbReference>
<gene>
    <name evidence="8" type="ORF">ENQ87_08130</name>
</gene>
<evidence type="ECO:0000256" key="4">
    <source>
        <dbReference type="ARBA" id="ARBA00022723"/>
    </source>
</evidence>